<keyword evidence="3" id="KW-1185">Reference proteome</keyword>
<dbReference type="Proteomes" id="UP000031565">
    <property type="component" value="Unassembled WGS sequence"/>
</dbReference>
<name>A0A2P6FAT7_9MOLU</name>
<organism evidence="2 3">
    <name type="scientific">Spiroplasma poulsonii</name>
    <dbReference type="NCBI Taxonomy" id="2138"/>
    <lineage>
        <taxon>Bacteria</taxon>
        <taxon>Bacillati</taxon>
        <taxon>Mycoplasmatota</taxon>
        <taxon>Mollicutes</taxon>
        <taxon>Entomoplasmatales</taxon>
        <taxon>Spiroplasmataceae</taxon>
        <taxon>Spiroplasma</taxon>
    </lineage>
</organism>
<reference evidence="2 3" key="1">
    <citation type="journal article" date="2015" name="MBio">
        <title>Genome sequence of the Drosophila melanogaster male-killing Spiroplasma strain MSRO endosymbiont.</title>
        <authorList>
            <person name="Paredes J.C."/>
            <person name="Herren J.K."/>
            <person name="Schupfer F."/>
            <person name="Marin R."/>
            <person name="Claverol S."/>
            <person name="Kuo C.H."/>
            <person name="Lemaitre B."/>
            <person name="Beven L."/>
        </authorList>
    </citation>
    <scope>NUCLEOTIDE SEQUENCE [LARGE SCALE GENOMIC DNA]</scope>
    <source>
        <strain evidence="2 3">MSRO</strain>
    </source>
</reference>
<dbReference type="STRING" id="2138.SMSRO_v1c03270"/>
<dbReference type="EMBL" id="JTLV02000001">
    <property type="protein sequence ID" value="PQM30568.1"/>
    <property type="molecule type" value="Genomic_DNA"/>
</dbReference>
<keyword evidence="1" id="KW-1133">Transmembrane helix</keyword>
<gene>
    <name evidence="2" type="ORF">SMSRO_SF003460</name>
</gene>
<evidence type="ECO:0000256" key="1">
    <source>
        <dbReference type="SAM" id="Phobius"/>
    </source>
</evidence>
<protein>
    <submittedName>
        <fullName evidence="2">Uncharacterized protein</fullName>
    </submittedName>
</protein>
<proteinExistence type="predicted"/>
<accession>A0A2P6FAT7</accession>
<sequence>MWPFARLPMFILGIVMVSITHVVLFYIPQSFLYDAKTKELISVPRGSCNKFRTKQGLTYVGFTFTYIFWPDNKIHHHLSQTNLLQFTDVELLTLSH</sequence>
<dbReference type="RefSeq" id="WP_242441430.1">
    <property type="nucleotide sequence ID" value="NZ_JTLV02000001.1"/>
</dbReference>
<dbReference type="AlphaFoldDB" id="A0A2P6FAT7"/>
<keyword evidence="1" id="KW-0472">Membrane</keyword>
<feature type="transmembrane region" description="Helical" evidence="1">
    <location>
        <begin position="6"/>
        <end position="27"/>
    </location>
</feature>
<evidence type="ECO:0000313" key="2">
    <source>
        <dbReference type="EMBL" id="PQM30568.1"/>
    </source>
</evidence>
<keyword evidence="1" id="KW-0812">Transmembrane</keyword>
<comment type="caution">
    <text evidence="2">The sequence shown here is derived from an EMBL/GenBank/DDBJ whole genome shotgun (WGS) entry which is preliminary data.</text>
</comment>
<evidence type="ECO:0000313" key="3">
    <source>
        <dbReference type="Proteomes" id="UP000031565"/>
    </source>
</evidence>